<comment type="caution">
    <text evidence="2">The sequence shown here is derived from an EMBL/GenBank/DDBJ whole genome shotgun (WGS) entry which is preliminary data.</text>
</comment>
<dbReference type="InterPro" id="IPR039491">
    <property type="entry name" value="REX1-B"/>
</dbReference>
<dbReference type="EMBL" id="JATAAI010000001">
    <property type="protein sequence ID" value="KAK1748877.1"/>
    <property type="molecule type" value="Genomic_DNA"/>
</dbReference>
<name>A0AAD8YMS5_9STRA</name>
<evidence type="ECO:0000313" key="3">
    <source>
        <dbReference type="Proteomes" id="UP001224775"/>
    </source>
</evidence>
<dbReference type="PANTHER" id="PTHR28309:SF1">
    <property type="entry name" value="REQUIRED FOR EXCISION 1-B DOMAIN-CONTAINING PROTEIN"/>
    <property type="match status" value="1"/>
</dbReference>
<proteinExistence type="predicted"/>
<feature type="compositionally biased region" description="Polar residues" evidence="1">
    <location>
        <begin position="58"/>
        <end position="67"/>
    </location>
</feature>
<sequence>MPHNRYNTWQKCIVVLTIQSVVIELIEQTMTPPTVSSASKGIDIQEALSILSDRSKTGGEQISNSKSIPDELKGRGQTIDITEELEFTNPANFTSCDCATGAPDNDDSENILGGDAVEDAKHEAMKQARIRRGEEIKSKVRSMSVSDLLGMIFGAQQERVSTYKIYEDGLSTILLSRDITDYPALCAKVTASFSVLSDTINAAKSSLVEQHKRKDISTVVDQLQKQECDKLNFTAALHLERLRLNNSELGVGNDADERAKKLLKESIQTLQGKISLTVQSINESIDELRCIAVDEEE</sequence>
<evidence type="ECO:0000256" key="1">
    <source>
        <dbReference type="SAM" id="MobiDB-lite"/>
    </source>
</evidence>
<keyword evidence="3" id="KW-1185">Reference proteome</keyword>
<dbReference type="PANTHER" id="PTHR28309">
    <property type="entry name" value="REQUIRED FOR EXCISION 1-B DOMAIN-CONTAINING PROTEIN"/>
    <property type="match status" value="1"/>
</dbReference>
<reference evidence="2" key="1">
    <citation type="submission" date="2023-06" db="EMBL/GenBank/DDBJ databases">
        <title>Survivors Of The Sea: Transcriptome response of Skeletonema marinoi to long-term dormancy.</title>
        <authorList>
            <person name="Pinder M.I.M."/>
            <person name="Kourtchenko O."/>
            <person name="Robertson E.K."/>
            <person name="Larsson T."/>
            <person name="Maumus F."/>
            <person name="Osuna-Cruz C.M."/>
            <person name="Vancaester E."/>
            <person name="Stenow R."/>
            <person name="Vandepoele K."/>
            <person name="Ploug H."/>
            <person name="Bruchert V."/>
            <person name="Godhe A."/>
            <person name="Topel M."/>
        </authorList>
    </citation>
    <scope>NUCLEOTIDE SEQUENCE</scope>
    <source>
        <strain evidence="2">R05AC</strain>
    </source>
</reference>
<gene>
    <name evidence="2" type="ORF">QTG54_000816</name>
</gene>
<dbReference type="Proteomes" id="UP001224775">
    <property type="component" value="Unassembled WGS sequence"/>
</dbReference>
<accession>A0AAD8YMS5</accession>
<dbReference type="AlphaFoldDB" id="A0AAD8YMS5"/>
<organism evidence="2 3">
    <name type="scientific">Skeletonema marinoi</name>
    <dbReference type="NCBI Taxonomy" id="267567"/>
    <lineage>
        <taxon>Eukaryota</taxon>
        <taxon>Sar</taxon>
        <taxon>Stramenopiles</taxon>
        <taxon>Ochrophyta</taxon>
        <taxon>Bacillariophyta</taxon>
        <taxon>Coscinodiscophyceae</taxon>
        <taxon>Thalassiosirophycidae</taxon>
        <taxon>Thalassiosirales</taxon>
        <taxon>Skeletonemataceae</taxon>
        <taxon>Skeletonema</taxon>
        <taxon>Skeletonema marinoi-dohrnii complex</taxon>
    </lineage>
</organism>
<evidence type="ECO:0000313" key="2">
    <source>
        <dbReference type="EMBL" id="KAK1748877.1"/>
    </source>
</evidence>
<feature type="region of interest" description="Disordered" evidence="1">
    <location>
        <begin position="54"/>
        <end position="75"/>
    </location>
</feature>
<dbReference type="Pfam" id="PF14966">
    <property type="entry name" value="DNA_repr_REX1B"/>
    <property type="match status" value="1"/>
</dbReference>
<protein>
    <submittedName>
        <fullName evidence="2">DNA repair REX1-B family protein</fullName>
    </submittedName>
</protein>